<gene>
    <name evidence="2" type="ORF">TUM19329_26450</name>
</gene>
<evidence type="ECO:0000313" key="2">
    <source>
        <dbReference type="EMBL" id="BCA96284.1"/>
    </source>
</evidence>
<accession>A0A6F8T6H2</accession>
<feature type="compositionally biased region" description="Basic and acidic residues" evidence="1">
    <location>
        <begin position="1414"/>
        <end position="1430"/>
    </location>
</feature>
<dbReference type="EMBL" id="AP022839">
    <property type="protein sequence ID" value="BCA96284.1"/>
    <property type="molecule type" value="Genomic_DNA"/>
</dbReference>
<feature type="region of interest" description="Disordered" evidence="1">
    <location>
        <begin position="1411"/>
        <end position="1430"/>
    </location>
</feature>
<feature type="compositionally biased region" description="Basic and acidic residues" evidence="1">
    <location>
        <begin position="1156"/>
        <end position="1180"/>
    </location>
</feature>
<reference evidence="2" key="1">
    <citation type="journal article" date="2020" name="Microbiol. Resour. Announc.">
        <title>Complete Genome Sequence of Novel Psychrotolerant Legionella Strain TUM19329, Isolated from Antarctic Lake Sediment.</title>
        <authorList>
            <person name="Shimada S."/>
            <person name="Nakai R."/>
            <person name="Aoki K."/>
            <person name="Shimoeda N."/>
            <person name="Ohno G."/>
            <person name="Miyazaki Y."/>
            <person name="Kudoh S."/>
            <person name="Imura S."/>
            <person name="Watanabe K."/>
            <person name="Ishii Y."/>
            <person name="Tateda K."/>
        </authorList>
    </citation>
    <scope>NUCLEOTIDE SEQUENCE [LARGE SCALE GENOMIC DNA]</scope>
    <source>
        <strain evidence="2">TUM19329</strain>
    </source>
</reference>
<dbReference type="Proteomes" id="UP000502894">
    <property type="component" value="Chromosome"/>
</dbReference>
<dbReference type="KEGG" id="lant:TUM19329_26450"/>
<feature type="region of interest" description="Disordered" evidence="1">
    <location>
        <begin position="1280"/>
        <end position="1300"/>
    </location>
</feature>
<feature type="compositionally biased region" description="Basic and acidic residues" evidence="1">
    <location>
        <begin position="1284"/>
        <end position="1300"/>
    </location>
</feature>
<evidence type="ECO:0000256" key="1">
    <source>
        <dbReference type="SAM" id="MobiDB-lite"/>
    </source>
</evidence>
<protein>
    <submittedName>
        <fullName evidence="2">Uncharacterized protein</fullName>
    </submittedName>
</protein>
<feature type="region of interest" description="Disordered" evidence="1">
    <location>
        <begin position="1153"/>
        <end position="1180"/>
    </location>
</feature>
<feature type="region of interest" description="Disordered" evidence="1">
    <location>
        <begin position="470"/>
        <end position="489"/>
    </location>
</feature>
<organism evidence="2 3">
    <name type="scientific">Legionella antarctica</name>
    <dbReference type="NCBI Taxonomy" id="2708020"/>
    <lineage>
        <taxon>Bacteria</taxon>
        <taxon>Pseudomonadati</taxon>
        <taxon>Pseudomonadota</taxon>
        <taxon>Gammaproteobacteria</taxon>
        <taxon>Legionellales</taxon>
        <taxon>Legionellaceae</taxon>
        <taxon>Legionella</taxon>
    </lineage>
</organism>
<name>A0A6F8T6H2_9GAMM</name>
<proteinExistence type="predicted"/>
<evidence type="ECO:0000313" key="3">
    <source>
        <dbReference type="Proteomes" id="UP000502894"/>
    </source>
</evidence>
<keyword evidence="3" id="KW-1185">Reference proteome</keyword>
<feature type="compositionally biased region" description="Polar residues" evidence="1">
    <location>
        <begin position="475"/>
        <end position="485"/>
    </location>
</feature>
<sequence>MMIGFKEWCDKKYGIKDVVEGKITDLKFVPGTNPPPGMKLRPLTPKDGSIYEYMKKKLNIQGVQEIQGFVCPGWMKLDSNTYPKTYEYKEPAPIYFKINAEGKFWEFTRKHNLSPGKKYDPLSNTWAFLAEPVYLEHLYTEYKAELKSEQEKNPMTLEQLEAWEQKIVSLIEIIRANPQLASYVDKAHHLSKDYSNDSEINNAVFEACSGYSVSMQIYAELNRGLLSSQEYAALQHAINILGRGVEQGLKTDANFMHYLVRTLGIRNKVYINSAASYMGTIEASPEQRASILWNTQNCINPIKSRLVYPQLEEKINENIDNLLHGNPNVEWWGGAKGKPPYKMRRFLPDANMMSETNEITLQGGRMINHSAMFRIIKVGNTATGGITTDPNKIHHFEYYHVQTNLGAECNELNGDVCSGTYITKLAPIKLENDDITPLFIIPEVDPKGYQQAMETTIRELIKTERQMSFYRKPQQGPNGEGSSPAGSPEALEWTRLNNHLTLLKGNPIGQDHELNYFSIGLDGKSVRSVMKNQKNYTQRGGSCTIFSIKQLVTSILEMHATSLHSNFLQHNDGKKQVASLYELHEEIKKQKLHIQRKPKSIVDPQPVIIDDTVVVPKQESYEEYYSKQMQFFDRFIRKICHSNDDARLQRITHLQKQQRIFFLDEFLNVEQGKELETTRIGYQPLDYVAYKSDQLTLAPDGGAINEKNRRLSRYRLVYGPVDFYLSNQLNKPTEIPVITACAPNLMGTSQVDLDEFSEAGILKADQYGNECRKLADFIVSQAKANGNQRLIMPTFGVGVYIDQLNPYYGSQETAQRIMYGVFAEAAKKHEVNVDWVVWNDLGNPDGSITTTQRYQSYVPGNKYMNAVLHTDMISYGQEQQQKGEKVVLLNPGSDRTIGGAYTHRNPKTLEEQIAQKSDLILLHSELNQSMTHVFDTEFQQRKIGYTPKQEIPKLKTAGELKTEEMLNKTFKFIDWNTIKTQLGVEEHPVILQKNNHFCIGFYNKNNAMQFSAFLANNNITDVNGKLKFVQRNKSCYVVYLTQEEWNKLPQLGHKKEEELKKAEGQTILFKTASEYIKDQVPLCSESPFIKVTSDGKYKISFKKSDNADRFSTFLASPEINIVRQSGDRKEILSDGSYYAVYLTPDQWKRFSSLPQKPEDLRKQEEQRKLHEEQEKQVKLEEQRRSKAQEQFKTVAVEINQQLNLGSEESPSITQATSGDYKISFTKEESAWEFSRFLARLNVFGSKGNPKWVNANGMYHVVILTQDQWLKLPTLMKQEATNQQEEQRKLHEEQEKQRKFQEEQEKQVKLEEQRRSKAQEQFKTVAVEINQQLNLDSEESPSITQATSGDYKISFTKEESARKFSKFLARLQVFGSKGNPKWVNADGMYHVVILTQDQWLKLPMLMKQEATNQQEEQRKLHEEQEKQRKFQEEQEKQVKLEEQRKLHEEQEKQVKLEQLKQVELLGTIETIDNVLQQLKSKIGEVDRHQFSESKDIALNLLDNLNNARNQYAATLQSGKVDINTIRNTFNEACERAIIDAKPILERDLAWGDYLVNLLKTLANAVIWTVTLGNVNSFFIKVKPASLEAVEDLEQDLNLPKRL</sequence>